<dbReference type="InterPro" id="IPR011545">
    <property type="entry name" value="DEAD/DEAH_box_helicase_dom"/>
</dbReference>
<dbReference type="SUPFAM" id="SSF52540">
    <property type="entry name" value="P-loop containing nucleoside triphosphate hydrolases"/>
    <property type="match status" value="1"/>
</dbReference>
<reference evidence="7 8" key="1">
    <citation type="submission" date="2015-01" db="EMBL/GenBank/DDBJ databases">
        <title>Lifestyle Evolution in Cyanobacterial Symbionts of Sponges.</title>
        <authorList>
            <person name="Burgsdorf I."/>
            <person name="Slaby B.M."/>
            <person name="Handley K.M."/>
            <person name="Haber M."/>
            <person name="Blom J."/>
            <person name="Marshall C.W."/>
            <person name="Gilbert J.A."/>
            <person name="Hentschel U."/>
            <person name="Steindler L."/>
        </authorList>
    </citation>
    <scope>NUCLEOTIDE SEQUENCE [LARGE SCALE GENOMIC DNA]</scope>
    <source>
        <strain evidence="7">142</strain>
    </source>
</reference>
<dbReference type="GO" id="GO:0004386">
    <property type="term" value="F:helicase activity"/>
    <property type="evidence" value="ECO:0007669"/>
    <property type="project" value="UniProtKB-KW"/>
</dbReference>
<evidence type="ECO:0000313" key="7">
    <source>
        <dbReference type="EMBL" id="KKZ12861.1"/>
    </source>
</evidence>
<protein>
    <recommendedName>
        <fullName evidence="9">DEAD/DEAH box helicase</fullName>
    </recommendedName>
</protein>
<dbReference type="AlphaFoldDB" id="A0A6N3X2R4"/>
<keyword evidence="2" id="KW-0378">Hydrolase</keyword>
<sequence length="921" mass="102773">TIQDIWLRLLRKQGWDDLDGVQSAVACLRAQQHGGEATFLAEAERNRDVRPAWELMSQYHLAKAAEILGAYLTQGSVDGRFDVRQQIEAQFDRAIATAAKGQLMENEMRARLLARTARTLIENSIWTVTRAVNSRVTKFVQSVVARKRLQPLLEMLPPQRRTLREEGLLGSGHRAVVVSLPTSSGKTLIAEFRMLQALNQFDHERGWVAYLAPTRALVNQLAVRLRRDFAPLDVVVEKVSPALDIDGIEADMLTDEDKNRQFRVLITTPEKLDLMLRGDWEAKIGRPLTLVVVDEAHNLAAASGGRGLKLELLLATMNRECQFAQFLLLTPFIPNATKIAQWLSPDSNKTVELAIDWSPNDRVIAIAEPVQGAKRGEFAIQLVTQHTTRHTLSIPDELKFQDCQPLNLKWSDVSHSPGKLAAATAQVLCQRGTVIVLVDKPDNSWGVAKALKVEENRLDTQSEDLAHIRLFLEDEMGKDFPLIDLLTYGIGVHHAGLSEDVRTLVEWLTEQGMLKVLVATTTIAQGVNFPVAGVVFASHQYPYGQDMPLEDFWNIAGRAGRVDQGDLGIIALAGNNQEKSTKLKQFVGQAVSALNSTLINLVLELEKTGELLQLESLSWKPEWSSFLQYLAHTYRQIGDHERFAAEVEQVLRGTLGFQELRKSHKELADNLVEGVCRYAERIKGKSLKLVDATGFSWESVSKTLYRLGEEDIKGAVWSPELFTSRRADLQRMIGVLLEVPELRQQLKDVTGGGCKDGDALARIITDWVQGRPLPEMAREHFKKINSKDENSDIDMVNAMTQCCREIFGRIAQTASWGLAALQSLTFNNEFESMSKDEQRTLRNLPARVYYGVNSDEAVALRLLGVPRTAAVPLATALGVTPSESLNDTRGKLRAATAETWRDALGERGESYHRVWSIIEGD</sequence>
<dbReference type="InterPro" id="IPR014001">
    <property type="entry name" value="Helicase_ATP-bd"/>
</dbReference>
<keyword evidence="4" id="KW-0067">ATP-binding</keyword>
<name>A0A6N3X2R4_9SYNE</name>
<accession>A0A6N3X2R4</accession>
<dbReference type="Gene3D" id="3.40.50.300">
    <property type="entry name" value="P-loop containing nucleotide triphosphate hydrolases"/>
    <property type="match status" value="2"/>
</dbReference>
<evidence type="ECO:0000256" key="2">
    <source>
        <dbReference type="ARBA" id="ARBA00022801"/>
    </source>
</evidence>
<evidence type="ECO:0000313" key="8">
    <source>
        <dbReference type="Proteomes" id="UP000035054"/>
    </source>
</evidence>
<dbReference type="CDD" id="cd17921">
    <property type="entry name" value="DEXHc_Ski2"/>
    <property type="match status" value="1"/>
</dbReference>
<dbReference type="EMBL" id="JXUO01000238">
    <property type="protein sequence ID" value="KKZ12861.1"/>
    <property type="molecule type" value="Genomic_DNA"/>
</dbReference>
<dbReference type="PROSITE" id="PS51192">
    <property type="entry name" value="HELICASE_ATP_BIND_1"/>
    <property type="match status" value="1"/>
</dbReference>
<dbReference type="GO" id="GO:0003676">
    <property type="term" value="F:nucleic acid binding"/>
    <property type="evidence" value="ECO:0007669"/>
    <property type="project" value="InterPro"/>
</dbReference>
<evidence type="ECO:0000256" key="4">
    <source>
        <dbReference type="ARBA" id="ARBA00022840"/>
    </source>
</evidence>
<dbReference type="PANTHER" id="PTHR47961:SF6">
    <property type="entry name" value="DNA-DIRECTED DNA POLYMERASE"/>
    <property type="match status" value="1"/>
</dbReference>
<evidence type="ECO:0000259" key="6">
    <source>
        <dbReference type="PROSITE" id="PS51194"/>
    </source>
</evidence>
<proteinExistence type="predicted"/>
<dbReference type="SMART" id="SM00490">
    <property type="entry name" value="HELICc"/>
    <property type="match status" value="1"/>
</dbReference>
<dbReference type="GO" id="GO:0005524">
    <property type="term" value="F:ATP binding"/>
    <property type="evidence" value="ECO:0007669"/>
    <property type="project" value="UniProtKB-KW"/>
</dbReference>
<evidence type="ECO:0000259" key="5">
    <source>
        <dbReference type="PROSITE" id="PS51192"/>
    </source>
</evidence>
<dbReference type="InterPro" id="IPR027417">
    <property type="entry name" value="P-loop_NTPase"/>
</dbReference>
<dbReference type="Proteomes" id="UP000035054">
    <property type="component" value="Unassembled WGS sequence"/>
</dbReference>
<dbReference type="SMART" id="SM00487">
    <property type="entry name" value="DEXDc"/>
    <property type="match status" value="1"/>
</dbReference>
<dbReference type="PANTHER" id="PTHR47961">
    <property type="entry name" value="DNA POLYMERASE THETA, PUTATIVE (AFU_ORTHOLOGUE AFUA_1G05260)-RELATED"/>
    <property type="match status" value="1"/>
</dbReference>
<keyword evidence="1" id="KW-0547">Nucleotide-binding</keyword>
<gene>
    <name evidence="7" type="ORF">TH68_07315</name>
</gene>
<dbReference type="GO" id="GO:0016787">
    <property type="term" value="F:hydrolase activity"/>
    <property type="evidence" value="ECO:0007669"/>
    <property type="project" value="UniProtKB-KW"/>
</dbReference>
<feature type="non-terminal residue" evidence="7">
    <location>
        <position position="1"/>
    </location>
</feature>
<dbReference type="PROSITE" id="PS51194">
    <property type="entry name" value="HELICASE_CTER"/>
    <property type="match status" value="1"/>
</dbReference>
<feature type="domain" description="Helicase C-terminal" evidence="6">
    <location>
        <begin position="446"/>
        <end position="609"/>
    </location>
</feature>
<comment type="caution">
    <text evidence="7">The sequence shown here is derived from an EMBL/GenBank/DDBJ whole genome shotgun (WGS) entry which is preliminary data.</text>
</comment>
<evidence type="ECO:0000256" key="1">
    <source>
        <dbReference type="ARBA" id="ARBA00022741"/>
    </source>
</evidence>
<evidence type="ECO:0000256" key="3">
    <source>
        <dbReference type="ARBA" id="ARBA00022806"/>
    </source>
</evidence>
<organism evidence="7 8">
    <name type="scientific">Candidatus Synechococcus spongiarum 142</name>
    <dbReference type="NCBI Taxonomy" id="1608213"/>
    <lineage>
        <taxon>Bacteria</taxon>
        <taxon>Bacillati</taxon>
        <taxon>Cyanobacteriota</taxon>
        <taxon>Cyanophyceae</taxon>
        <taxon>Synechococcales</taxon>
        <taxon>Synechococcaceae</taxon>
        <taxon>Synechococcus</taxon>
    </lineage>
</organism>
<dbReference type="Pfam" id="PF00270">
    <property type="entry name" value="DEAD"/>
    <property type="match status" value="1"/>
</dbReference>
<keyword evidence="3" id="KW-0347">Helicase</keyword>
<feature type="domain" description="Helicase ATP-binding" evidence="5">
    <location>
        <begin position="167"/>
        <end position="335"/>
    </location>
</feature>
<dbReference type="InterPro" id="IPR050474">
    <property type="entry name" value="Hel308_SKI2-like"/>
</dbReference>
<evidence type="ECO:0008006" key="9">
    <source>
        <dbReference type="Google" id="ProtNLM"/>
    </source>
</evidence>
<dbReference type="InterPro" id="IPR001650">
    <property type="entry name" value="Helicase_C-like"/>
</dbReference>